<dbReference type="GO" id="GO:0016020">
    <property type="term" value="C:membrane"/>
    <property type="evidence" value="ECO:0007669"/>
    <property type="project" value="UniProtKB-SubCell"/>
</dbReference>
<feature type="transmembrane region" description="Helical" evidence="6">
    <location>
        <begin position="199"/>
        <end position="217"/>
    </location>
</feature>
<keyword evidence="2 6" id="KW-0812">Transmembrane</keyword>
<feature type="transmembrane region" description="Helical" evidence="6">
    <location>
        <begin position="105"/>
        <end position="128"/>
    </location>
</feature>
<feature type="transmembrane region" description="Helical" evidence="6">
    <location>
        <begin position="143"/>
        <end position="162"/>
    </location>
</feature>
<dbReference type="Proteomes" id="UP001085076">
    <property type="component" value="Unassembled WGS sequence"/>
</dbReference>
<accession>A0A9D5H2W5</accession>
<evidence type="ECO:0000256" key="6">
    <source>
        <dbReference type="SAM" id="Phobius"/>
    </source>
</evidence>
<dbReference type="GO" id="GO:0038023">
    <property type="term" value="F:signaling receptor activity"/>
    <property type="evidence" value="ECO:0007669"/>
    <property type="project" value="TreeGrafter"/>
</dbReference>
<organism evidence="7 8">
    <name type="scientific">Dioscorea zingiberensis</name>
    <dbReference type="NCBI Taxonomy" id="325984"/>
    <lineage>
        <taxon>Eukaryota</taxon>
        <taxon>Viridiplantae</taxon>
        <taxon>Streptophyta</taxon>
        <taxon>Embryophyta</taxon>
        <taxon>Tracheophyta</taxon>
        <taxon>Spermatophyta</taxon>
        <taxon>Magnoliopsida</taxon>
        <taxon>Liliopsida</taxon>
        <taxon>Dioscoreales</taxon>
        <taxon>Dioscoreaceae</taxon>
        <taxon>Dioscorea</taxon>
    </lineage>
</organism>
<feature type="transmembrane region" description="Helical" evidence="6">
    <location>
        <begin position="272"/>
        <end position="294"/>
    </location>
</feature>
<evidence type="ECO:0000256" key="1">
    <source>
        <dbReference type="ARBA" id="ARBA00004141"/>
    </source>
</evidence>
<dbReference type="InterPro" id="IPR004254">
    <property type="entry name" value="AdipoR/HlyIII-related"/>
</dbReference>
<evidence type="ECO:0000256" key="3">
    <source>
        <dbReference type="ARBA" id="ARBA00022989"/>
    </source>
</evidence>
<keyword evidence="4 6" id="KW-0472">Membrane</keyword>
<keyword evidence="3 6" id="KW-1133">Transmembrane helix</keyword>
<dbReference type="AlphaFoldDB" id="A0A9D5H2W5"/>
<feature type="transmembrane region" description="Helical" evidence="6">
    <location>
        <begin position="171"/>
        <end position="193"/>
    </location>
</feature>
<evidence type="ECO:0000313" key="8">
    <source>
        <dbReference type="Proteomes" id="UP001085076"/>
    </source>
</evidence>
<gene>
    <name evidence="7" type="ORF">J5N97_000780</name>
</gene>
<dbReference type="EMBL" id="JAGGNH010000034">
    <property type="protein sequence ID" value="KAJ0961234.1"/>
    <property type="molecule type" value="Genomic_DNA"/>
</dbReference>
<keyword evidence="8" id="KW-1185">Reference proteome</keyword>
<feature type="transmembrane region" description="Helical" evidence="6">
    <location>
        <begin position="594"/>
        <end position="616"/>
    </location>
</feature>
<evidence type="ECO:0008006" key="9">
    <source>
        <dbReference type="Google" id="ProtNLM"/>
    </source>
</evidence>
<feature type="transmembrane region" description="Helical" evidence="6">
    <location>
        <begin position="360"/>
        <end position="385"/>
    </location>
</feature>
<feature type="transmembrane region" description="Helical" evidence="6">
    <location>
        <begin position="493"/>
        <end position="513"/>
    </location>
</feature>
<comment type="caution">
    <text evidence="7">The sequence shown here is derived from an EMBL/GenBank/DDBJ whole genome shotgun (WGS) entry which is preliminary data.</text>
</comment>
<feature type="transmembrane region" description="Helical" evidence="6">
    <location>
        <begin position="428"/>
        <end position="450"/>
    </location>
</feature>
<name>A0A9D5H2W5_9LILI</name>
<feature type="transmembrane region" description="Helical" evidence="6">
    <location>
        <begin position="557"/>
        <end position="574"/>
    </location>
</feature>
<feature type="binding site" evidence="5">
    <location>
        <position position="125"/>
    </location>
    <ligand>
        <name>Zn(2+)</name>
        <dbReference type="ChEBI" id="CHEBI:29105"/>
    </ligand>
</feature>
<evidence type="ECO:0000313" key="7">
    <source>
        <dbReference type="EMBL" id="KAJ0961234.1"/>
    </source>
</evidence>
<evidence type="ECO:0000256" key="5">
    <source>
        <dbReference type="PIRSR" id="PIRSR604254-1"/>
    </source>
</evidence>
<dbReference type="GO" id="GO:0009725">
    <property type="term" value="P:response to hormone"/>
    <property type="evidence" value="ECO:0007669"/>
    <property type="project" value="TreeGrafter"/>
</dbReference>
<sequence length="622" mass="71180">MSLKDEERMAEDAKYELVGFDSLPNYLKDNEFILSSYRSEWPWKQTILSLFSIHNETLNIWTHLIGFLFFLALSACTAMIFPLWSHSQVLSNTNLLSLHESTARWPFYAYLFGVMFCLFTSSVCHLLSCHSEHCAYTMLRLDYTGISTLIVTSFYPLVYYTFMCDPFARNLYIGFITAFGVVTVLVSLVPVFQTPEFRSIRALLFFCMGVSGLVPILHKLMAFGHQPEAVITAVYEVVMGGFYGLGVVVYAARVPERWMPGRFDIVGHSHQIFHVLVIAGAYTHYLATLTYLNWREMEDEKVHRSCKEAKCKLIDYYSLPHYLKDNEFILDYYRCEWPLKQTILSIFSIHNETLNIWTHLVGFFIFLSLMVCASSMIPSVVTVIVEPSFSYRYQWHDHLPSNQTSDACSLGFNTSCSSSNESVTRWPFFAFLCGAMLCLFTSSACHLLSCHSQCCSYIMLRLDYTGISVLIVTSFYPLAYYSFICYPFIRNTYIGFITAFGMAVALVSLLPVFQSSGFRPVRSALFFCMGVSGLVPIMHKVMMFSDQHPNAMVTTEYELLMGVFYIVGVVVYVGRVPERWMPGMFDLVGNSHQLFHLMVIAGAYTHYLASLVYLQWRDSEAC</sequence>
<evidence type="ECO:0000256" key="4">
    <source>
        <dbReference type="ARBA" id="ARBA00023136"/>
    </source>
</evidence>
<feature type="binding site" evidence="5">
    <location>
        <position position="274"/>
    </location>
    <ligand>
        <name>Zn(2+)</name>
        <dbReference type="ChEBI" id="CHEBI:29105"/>
    </ligand>
</feature>
<comment type="subcellular location">
    <subcellularLocation>
        <location evidence="1">Membrane</location>
        <topology evidence="1">Multi-pass membrane protein</topology>
    </subcellularLocation>
</comment>
<dbReference type="GO" id="GO:0009744">
    <property type="term" value="P:response to sucrose"/>
    <property type="evidence" value="ECO:0007669"/>
    <property type="project" value="UniProtKB-ARBA"/>
</dbReference>
<protein>
    <recommendedName>
        <fullName evidence="9">Heptahelical transmembrane protein 4-like</fullName>
    </recommendedName>
</protein>
<dbReference type="OrthoDB" id="529367at2759"/>
<reference evidence="7 8" key="1">
    <citation type="journal article" date="2022" name="Hortic Res">
        <title>The genome of Dioscorea zingiberensis sheds light on the biosynthesis, origin and evolution of the medicinally important diosgenin saponins.</title>
        <authorList>
            <person name="Li Y."/>
            <person name="Tan C."/>
            <person name="Li Z."/>
            <person name="Guo J."/>
            <person name="Li S."/>
            <person name="Chen X."/>
            <person name="Wang C."/>
            <person name="Dai X."/>
            <person name="Yang H."/>
            <person name="Song W."/>
            <person name="Hou L."/>
            <person name="Xu J."/>
            <person name="Tong Z."/>
            <person name="Xu A."/>
            <person name="Yuan X."/>
            <person name="Wang W."/>
            <person name="Yang Q."/>
            <person name="Chen L."/>
            <person name="Sun Z."/>
            <person name="Wang K."/>
            <person name="Pan B."/>
            <person name="Chen J."/>
            <person name="Bao Y."/>
            <person name="Liu F."/>
            <person name="Qi X."/>
            <person name="Gang D.R."/>
            <person name="Wen J."/>
            <person name="Li J."/>
        </authorList>
    </citation>
    <scope>NUCLEOTIDE SEQUENCE [LARGE SCALE GENOMIC DNA]</scope>
    <source>
        <strain evidence="7">Dzin_1.0</strain>
    </source>
</reference>
<dbReference type="Pfam" id="PF03006">
    <property type="entry name" value="HlyIII"/>
    <property type="match status" value="2"/>
</dbReference>
<keyword evidence="5" id="KW-0479">Metal-binding</keyword>
<keyword evidence="5" id="KW-0862">Zinc</keyword>
<dbReference type="GO" id="GO:0046872">
    <property type="term" value="F:metal ion binding"/>
    <property type="evidence" value="ECO:0007669"/>
    <property type="project" value="UniProtKB-KW"/>
</dbReference>
<feature type="transmembrane region" description="Helical" evidence="6">
    <location>
        <begin position="462"/>
        <end position="481"/>
    </location>
</feature>
<proteinExistence type="predicted"/>
<evidence type="ECO:0000256" key="2">
    <source>
        <dbReference type="ARBA" id="ARBA00022692"/>
    </source>
</evidence>
<feature type="binding site" evidence="5">
    <location>
        <position position="270"/>
    </location>
    <ligand>
        <name>Zn(2+)</name>
        <dbReference type="ChEBI" id="CHEBI:29105"/>
    </ligand>
</feature>
<dbReference type="PANTHER" id="PTHR20855:SF113">
    <property type="entry name" value="HAEMOLYSIN-III RELATED FAMILY PROTEIN, EXPRESSED"/>
    <property type="match status" value="1"/>
</dbReference>
<dbReference type="PANTHER" id="PTHR20855">
    <property type="entry name" value="ADIPOR/PROGESTIN RECEPTOR-RELATED"/>
    <property type="match status" value="1"/>
</dbReference>
<feature type="transmembrane region" description="Helical" evidence="6">
    <location>
        <begin position="229"/>
        <end position="252"/>
    </location>
</feature>
<feature type="transmembrane region" description="Helical" evidence="6">
    <location>
        <begin position="525"/>
        <end position="545"/>
    </location>
</feature>
<feature type="transmembrane region" description="Helical" evidence="6">
    <location>
        <begin position="60"/>
        <end position="84"/>
    </location>
</feature>